<organism evidence="2 3">
    <name type="scientific">Cercophora samala</name>
    <dbReference type="NCBI Taxonomy" id="330535"/>
    <lineage>
        <taxon>Eukaryota</taxon>
        <taxon>Fungi</taxon>
        <taxon>Dikarya</taxon>
        <taxon>Ascomycota</taxon>
        <taxon>Pezizomycotina</taxon>
        <taxon>Sordariomycetes</taxon>
        <taxon>Sordariomycetidae</taxon>
        <taxon>Sordariales</taxon>
        <taxon>Lasiosphaeriaceae</taxon>
        <taxon>Cercophora</taxon>
    </lineage>
</organism>
<accession>A0AA39ZFT2</accession>
<gene>
    <name evidence="2" type="ORF">QBC41DRAFT_100449</name>
</gene>
<proteinExistence type="predicted"/>
<sequence length="368" mass="42478">MDALCEDIFENESDQEEWSDGEWNERVPRGSWKRCNDCRNKINICGQCKFWLENYGCPRPDNTIKDSSSIQATETKVDGLPHASKQSRRPYIPSKDQERSQTPTRRNSILSDHGFGSWNLESQEALTTSWTSVSKSSHSFTTEQDHLVQFDILEGSDIDIVSISPRLSLYTQQVPGHYQQTETHQISSSTGAYLEQHQDWHYDHHLPDATIRHVSSRTEHRYFYTNTTATTLRSRGYRQAPKPEPKPPSPFDSGYIHVLFSNSHSFSTCHVRGLWTPRPFGPERLDASWRWRNYKRVILRYYGLLGLAEVQARGWNGNVKGAVIGLSIVFVEWPSTVWAWVRSWAREEIGGLLGWSKIGEEERETELE</sequence>
<evidence type="ECO:0000313" key="3">
    <source>
        <dbReference type="Proteomes" id="UP001174997"/>
    </source>
</evidence>
<dbReference type="EMBL" id="JAULSY010000038">
    <property type="protein sequence ID" value="KAK0669834.1"/>
    <property type="molecule type" value="Genomic_DNA"/>
</dbReference>
<reference evidence="2" key="1">
    <citation type="submission" date="2023-06" db="EMBL/GenBank/DDBJ databases">
        <title>Genome-scale phylogeny and comparative genomics of the fungal order Sordariales.</title>
        <authorList>
            <consortium name="Lawrence Berkeley National Laboratory"/>
            <person name="Hensen N."/>
            <person name="Bonometti L."/>
            <person name="Westerberg I."/>
            <person name="Brannstrom I.O."/>
            <person name="Guillou S."/>
            <person name="Cros-Aarteil S."/>
            <person name="Calhoun S."/>
            <person name="Haridas S."/>
            <person name="Kuo A."/>
            <person name="Mondo S."/>
            <person name="Pangilinan J."/>
            <person name="Riley R."/>
            <person name="Labutti K."/>
            <person name="Andreopoulos B."/>
            <person name="Lipzen A."/>
            <person name="Chen C."/>
            <person name="Yanf M."/>
            <person name="Daum C."/>
            <person name="Ng V."/>
            <person name="Clum A."/>
            <person name="Steindorff A."/>
            <person name="Ohm R."/>
            <person name="Martin F."/>
            <person name="Silar P."/>
            <person name="Natvig D."/>
            <person name="Lalanne C."/>
            <person name="Gautier V."/>
            <person name="Ament-Velasquez S.L."/>
            <person name="Kruys A."/>
            <person name="Hutchinson M.I."/>
            <person name="Powell A.J."/>
            <person name="Barry K."/>
            <person name="Miller A.N."/>
            <person name="Grigoriev I.V."/>
            <person name="Debuchy R."/>
            <person name="Gladieux P."/>
            <person name="Thoren M.H."/>
            <person name="Johannesson H."/>
        </authorList>
    </citation>
    <scope>NUCLEOTIDE SEQUENCE</scope>
    <source>
        <strain evidence="2">CBS 307.81</strain>
    </source>
</reference>
<feature type="region of interest" description="Disordered" evidence="1">
    <location>
        <begin position="66"/>
        <end position="113"/>
    </location>
</feature>
<comment type="caution">
    <text evidence="2">The sequence shown here is derived from an EMBL/GenBank/DDBJ whole genome shotgun (WGS) entry which is preliminary data.</text>
</comment>
<evidence type="ECO:0000313" key="2">
    <source>
        <dbReference type="EMBL" id="KAK0669834.1"/>
    </source>
</evidence>
<dbReference type="AlphaFoldDB" id="A0AA39ZFT2"/>
<keyword evidence="3" id="KW-1185">Reference proteome</keyword>
<evidence type="ECO:0000256" key="1">
    <source>
        <dbReference type="SAM" id="MobiDB-lite"/>
    </source>
</evidence>
<protein>
    <submittedName>
        <fullName evidence="2">Uncharacterized protein</fullName>
    </submittedName>
</protein>
<feature type="compositionally biased region" description="Polar residues" evidence="1">
    <location>
        <begin position="100"/>
        <end position="110"/>
    </location>
</feature>
<name>A0AA39ZFT2_9PEZI</name>
<dbReference type="Proteomes" id="UP001174997">
    <property type="component" value="Unassembled WGS sequence"/>
</dbReference>